<dbReference type="Gene3D" id="2.60.40.4150">
    <property type="entry name" value="Type VI secretion system, lipoprotein SciN"/>
    <property type="match status" value="1"/>
</dbReference>
<dbReference type="NCBIfam" id="TIGR03352">
    <property type="entry name" value="VI_chp_3"/>
    <property type="match status" value="1"/>
</dbReference>
<dbReference type="InterPro" id="IPR017734">
    <property type="entry name" value="T6SS_SciN"/>
</dbReference>
<evidence type="ECO:0008006" key="4">
    <source>
        <dbReference type="Google" id="ProtNLM"/>
    </source>
</evidence>
<keyword evidence="1" id="KW-0732">Signal</keyword>
<dbReference type="Pfam" id="PF12790">
    <property type="entry name" value="T6SS-SciN"/>
    <property type="match status" value="1"/>
</dbReference>
<gene>
    <name evidence="2" type="ORF">GCM10011352_05250</name>
</gene>
<name>A0ABQ1JZJ5_9GAMM</name>
<dbReference type="RefSeq" id="WP_188745536.1">
    <property type="nucleotide sequence ID" value="NZ_BMIJ01000001.1"/>
</dbReference>
<organism evidence="2 3">
    <name type="scientific">Marinobacterium zhoushanense</name>
    <dbReference type="NCBI Taxonomy" id="1679163"/>
    <lineage>
        <taxon>Bacteria</taxon>
        <taxon>Pseudomonadati</taxon>
        <taxon>Pseudomonadota</taxon>
        <taxon>Gammaproteobacteria</taxon>
        <taxon>Oceanospirillales</taxon>
        <taxon>Oceanospirillaceae</taxon>
        <taxon>Marinobacterium</taxon>
    </lineage>
</organism>
<feature type="signal peptide" evidence="1">
    <location>
        <begin position="1"/>
        <end position="24"/>
    </location>
</feature>
<comment type="caution">
    <text evidence="2">The sequence shown here is derived from an EMBL/GenBank/DDBJ whole genome shotgun (WGS) entry which is preliminary data.</text>
</comment>
<dbReference type="PANTHER" id="PTHR37625:SF4">
    <property type="entry name" value="OUTER MEMBRANE LIPOPROTEIN"/>
    <property type="match status" value="1"/>
</dbReference>
<proteinExistence type="predicted"/>
<dbReference type="EMBL" id="BMIJ01000001">
    <property type="protein sequence ID" value="GGB82379.1"/>
    <property type="molecule type" value="Genomic_DNA"/>
</dbReference>
<evidence type="ECO:0000256" key="1">
    <source>
        <dbReference type="SAM" id="SignalP"/>
    </source>
</evidence>
<dbReference type="PANTHER" id="PTHR37625">
    <property type="entry name" value="OUTER MEMBRANE LIPOPROTEIN-RELATED"/>
    <property type="match status" value="1"/>
</dbReference>
<evidence type="ECO:0000313" key="3">
    <source>
        <dbReference type="Proteomes" id="UP000629025"/>
    </source>
</evidence>
<feature type="chain" id="PRO_5046297778" description="Type VI secretion system protein VasD" evidence="1">
    <location>
        <begin position="25"/>
        <end position="165"/>
    </location>
</feature>
<reference evidence="3" key="1">
    <citation type="journal article" date="2019" name="Int. J. Syst. Evol. Microbiol.">
        <title>The Global Catalogue of Microorganisms (GCM) 10K type strain sequencing project: providing services to taxonomists for standard genome sequencing and annotation.</title>
        <authorList>
            <consortium name="The Broad Institute Genomics Platform"/>
            <consortium name="The Broad Institute Genome Sequencing Center for Infectious Disease"/>
            <person name="Wu L."/>
            <person name="Ma J."/>
        </authorList>
    </citation>
    <scope>NUCLEOTIDE SEQUENCE [LARGE SCALE GENOMIC DNA]</scope>
    <source>
        <strain evidence="3">CGMCC 1.15341</strain>
    </source>
</reference>
<evidence type="ECO:0000313" key="2">
    <source>
        <dbReference type="EMBL" id="GGB82379.1"/>
    </source>
</evidence>
<dbReference type="PROSITE" id="PS51257">
    <property type="entry name" value="PROKAR_LIPOPROTEIN"/>
    <property type="match status" value="1"/>
</dbReference>
<protein>
    <recommendedName>
        <fullName evidence="4">Type VI secretion system protein VasD</fullName>
    </recommendedName>
</protein>
<accession>A0ABQ1JZJ5</accession>
<keyword evidence="3" id="KW-1185">Reference proteome</keyword>
<sequence>MTRSVLLTAALCLLLLGCSSQPTSPTQTYKLPVKVAVDAEVNQYGEGESHPIVLRLYQLTGNGAFQNAQFLDLFKKDREMLGDSLVDVIYLDPQLPGQQQQMEFDIQQQTRYLAVLAEFADYGNASAKSLVQLGEDPQSEPMIVHVSGLRVSIGREPAKPWWKIF</sequence>
<dbReference type="Proteomes" id="UP000629025">
    <property type="component" value="Unassembled WGS sequence"/>
</dbReference>
<dbReference type="InterPro" id="IPR038706">
    <property type="entry name" value="Type_VI_SciN-like_sf"/>
</dbReference>